<dbReference type="FunFam" id="1.10.287.990:FF:000001">
    <property type="entry name" value="Superoxide dismutase"/>
    <property type="match status" value="1"/>
</dbReference>
<name>A0A096ABQ0_9CORY</name>
<protein>
    <recommendedName>
        <fullName evidence="3 8">Superoxide dismutase</fullName>
        <ecNumber evidence="3 8">1.15.1.1</ecNumber>
    </recommendedName>
</protein>
<dbReference type="PANTHER" id="PTHR11404:SF6">
    <property type="entry name" value="SUPEROXIDE DISMUTASE [MN], MITOCHONDRIAL"/>
    <property type="match status" value="1"/>
</dbReference>
<evidence type="ECO:0000256" key="8">
    <source>
        <dbReference type="RuleBase" id="RU000414"/>
    </source>
</evidence>
<evidence type="ECO:0000259" key="9">
    <source>
        <dbReference type="Pfam" id="PF00081"/>
    </source>
</evidence>
<dbReference type="RefSeq" id="WP_035120246.1">
    <property type="nucleotide sequence ID" value="NZ_JRNE01000023.1"/>
</dbReference>
<dbReference type="InterPro" id="IPR036314">
    <property type="entry name" value="SOD_C_sf"/>
</dbReference>
<dbReference type="GO" id="GO:0004784">
    <property type="term" value="F:superoxide dismutase activity"/>
    <property type="evidence" value="ECO:0007669"/>
    <property type="project" value="UniProtKB-EC"/>
</dbReference>
<accession>A0A096ABQ0</accession>
<dbReference type="eggNOG" id="COG0605">
    <property type="taxonomic scope" value="Bacteria"/>
</dbReference>
<comment type="function">
    <text evidence="1">Destroys superoxide anion radicals which are normally produced within the cells and which are toxic to biological systems.</text>
</comment>
<evidence type="ECO:0000259" key="10">
    <source>
        <dbReference type="Pfam" id="PF02777"/>
    </source>
</evidence>
<comment type="catalytic activity">
    <reaction evidence="6 8">
        <text>2 superoxide + 2 H(+) = H2O2 + O2</text>
        <dbReference type="Rhea" id="RHEA:20696"/>
        <dbReference type="ChEBI" id="CHEBI:15378"/>
        <dbReference type="ChEBI" id="CHEBI:15379"/>
        <dbReference type="ChEBI" id="CHEBI:16240"/>
        <dbReference type="ChEBI" id="CHEBI:18421"/>
        <dbReference type="EC" id="1.15.1.1"/>
    </reaction>
</comment>
<evidence type="ECO:0000256" key="3">
    <source>
        <dbReference type="ARBA" id="ARBA00012682"/>
    </source>
</evidence>
<dbReference type="GO" id="GO:0046872">
    <property type="term" value="F:metal ion binding"/>
    <property type="evidence" value="ECO:0007669"/>
    <property type="project" value="UniProtKB-KW"/>
</dbReference>
<dbReference type="InterPro" id="IPR019833">
    <property type="entry name" value="Mn/Fe_SOD_BS"/>
</dbReference>
<dbReference type="PIRSF" id="PIRSF000349">
    <property type="entry name" value="SODismutase"/>
    <property type="match status" value="1"/>
</dbReference>
<evidence type="ECO:0000313" key="11">
    <source>
        <dbReference type="EMBL" id="KGF18344.1"/>
    </source>
</evidence>
<feature type="domain" description="Manganese/iron superoxide dismutase C-terminal" evidence="10">
    <location>
        <begin position="92"/>
        <end position="194"/>
    </location>
</feature>
<dbReference type="InterPro" id="IPR050265">
    <property type="entry name" value="Fe/Mn_Superoxide_Dismutase"/>
</dbReference>
<feature type="binding site" evidence="7">
    <location>
        <position position="28"/>
    </location>
    <ligand>
        <name>Mn(2+)</name>
        <dbReference type="ChEBI" id="CHEBI:29035"/>
    </ligand>
</feature>
<sequence>MAVYELPELDYGYDALEPHIAAEIMELHHSKHHQNYVNGANAALEKLAAARNDGSIAGVVTALSKDLAFNLGGHSNHSIFWKNLSPNGGGEPTGDLAEAINRDFGSFEKFKDHFAAAALGLQGSGWAVLGYDHVAGRLVVEQLTDQQGNISANLTPLLMLDMWEHAFYLQYKNVKADYVKAVWNVFNWDDVAERFAKASA</sequence>
<comment type="function">
    <text evidence="8">Destroys radicals which are normally produced within the cells and which are toxic to biological systems.</text>
</comment>
<dbReference type="PANTHER" id="PTHR11404">
    <property type="entry name" value="SUPEROXIDE DISMUTASE 2"/>
    <property type="match status" value="1"/>
</dbReference>
<dbReference type="EC" id="1.15.1.1" evidence="3 8"/>
<comment type="caution">
    <text evidence="11">The sequence shown here is derived from an EMBL/GenBank/DDBJ whole genome shotgun (WGS) entry which is preliminary data.</text>
</comment>
<comment type="similarity">
    <text evidence="2 8">Belongs to the iron/manganese superoxide dismutase family.</text>
</comment>
<dbReference type="SUPFAM" id="SSF54719">
    <property type="entry name" value="Fe,Mn superoxide dismutase (SOD), C-terminal domain"/>
    <property type="match status" value="1"/>
</dbReference>
<dbReference type="InterPro" id="IPR019832">
    <property type="entry name" value="Mn/Fe_SOD_C"/>
</dbReference>
<feature type="domain" description="Manganese/iron superoxide dismutase N-terminal" evidence="9">
    <location>
        <begin position="4"/>
        <end position="85"/>
    </location>
</feature>
<dbReference type="Gene3D" id="1.10.287.990">
    <property type="entry name" value="Fe,Mn superoxide dismutase (SOD) domain"/>
    <property type="match status" value="1"/>
</dbReference>
<keyword evidence="4 7" id="KW-0479">Metal-binding</keyword>
<dbReference type="InterPro" id="IPR036324">
    <property type="entry name" value="Mn/Fe_SOD_N_sf"/>
</dbReference>
<dbReference type="Pfam" id="PF00081">
    <property type="entry name" value="Sod_Fe_N"/>
    <property type="match status" value="1"/>
</dbReference>
<dbReference type="InterPro" id="IPR001189">
    <property type="entry name" value="Mn/Fe_SOD"/>
</dbReference>
<evidence type="ECO:0000256" key="6">
    <source>
        <dbReference type="ARBA" id="ARBA00049204"/>
    </source>
</evidence>
<dbReference type="FunFam" id="3.55.40.20:FF:000004">
    <property type="entry name" value="Superoxide dismutase [Fe]"/>
    <property type="match status" value="1"/>
</dbReference>
<dbReference type="Gene3D" id="3.55.40.20">
    <property type="entry name" value="Iron/manganese superoxide dismutase, C-terminal domain"/>
    <property type="match status" value="1"/>
</dbReference>
<evidence type="ECO:0000256" key="7">
    <source>
        <dbReference type="PIRSR" id="PIRSR000349-1"/>
    </source>
</evidence>
<proteinExistence type="inferred from homology"/>
<feature type="binding site" evidence="7">
    <location>
        <position position="165"/>
    </location>
    <ligand>
        <name>Mn(2+)</name>
        <dbReference type="ChEBI" id="CHEBI:29035"/>
    </ligand>
</feature>
<gene>
    <name evidence="11" type="ORF">HMPREF1650_01875</name>
</gene>
<dbReference type="PROSITE" id="PS00088">
    <property type="entry name" value="SOD_MN"/>
    <property type="match status" value="1"/>
</dbReference>
<evidence type="ECO:0000256" key="1">
    <source>
        <dbReference type="ARBA" id="ARBA00002170"/>
    </source>
</evidence>
<dbReference type="Proteomes" id="UP000029548">
    <property type="component" value="Unassembled WGS sequence"/>
</dbReference>
<evidence type="ECO:0000313" key="12">
    <source>
        <dbReference type="Proteomes" id="UP000029548"/>
    </source>
</evidence>
<organism evidence="11 12">
    <name type="scientific">Corynebacterium freneyi DNF00450</name>
    <dbReference type="NCBI Taxonomy" id="1287475"/>
    <lineage>
        <taxon>Bacteria</taxon>
        <taxon>Bacillati</taxon>
        <taxon>Actinomycetota</taxon>
        <taxon>Actinomycetes</taxon>
        <taxon>Mycobacteriales</taxon>
        <taxon>Corynebacteriaceae</taxon>
        <taxon>Corynebacterium</taxon>
    </lineage>
</organism>
<dbReference type="EMBL" id="JRNE01000023">
    <property type="protein sequence ID" value="KGF18344.1"/>
    <property type="molecule type" value="Genomic_DNA"/>
</dbReference>
<feature type="binding site" evidence="7">
    <location>
        <position position="161"/>
    </location>
    <ligand>
        <name>Mn(2+)</name>
        <dbReference type="ChEBI" id="CHEBI:29035"/>
    </ligand>
</feature>
<dbReference type="AlphaFoldDB" id="A0A096ABQ0"/>
<dbReference type="PRINTS" id="PR01703">
    <property type="entry name" value="MNSODISMTASE"/>
</dbReference>
<dbReference type="SUPFAM" id="SSF46609">
    <property type="entry name" value="Fe,Mn superoxide dismutase (SOD), N-terminal domain"/>
    <property type="match status" value="1"/>
</dbReference>
<keyword evidence="5 8" id="KW-0560">Oxidoreductase</keyword>
<feature type="binding site" evidence="7">
    <location>
        <position position="77"/>
    </location>
    <ligand>
        <name>Mn(2+)</name>
        <dbReference type="ChEBI" id="CHEBI:29035"/>
    </ligand>
</feature>
<dbReference type="InterPro" id="IPR019831">
    <property type="entry name" value="Mn/Fe_SOD_N"/>
</dbReference>
<reference evidence="11 12" key="1">
    <citation type="submission" date="2014-07" db="EMBL/GenBank/DDBJ databases">
        <authorList>
            <person name="McCorrison J."/>
            <person name="Sanka R."/>
            <person name="Torralba M."/>
            <person name="Gillis M."/>
            <person name="Haft D.H."/>
            <person name="Methe B."/>
            <person name="Sutton G."/>
            <person name="Nelson K.E."/>
        </authorList>
    </citation>
    <scope>NUCLEOTIDE SEQUENCE [LARGE SCALE GENOMIC DNA]</scope>
    <source>
        <strain evidence="11 12">DNF00450</strain>
    </source>
</reference>
<evidence type="ECO:0000256" key="5">
    <source>
        <dbReference type="ARBA" id="ARBA00023002"/>
    </source>
</evidence>
<evidence type="ECO:0000256" key="4">
    <source>
        <dbReference type="ARBA" id="ARBA00022723"/>
    </source>
</evidence>
<dbReference type="Pfam" id="PF02777">
    <property type="entry name" value="Sod_Fe_C"/>
    <property type="match status" value="1"/>
</dbReference>
<evidence type="ECO:0000256" key="2">
    <source>
        <dbReference type="ARBA" id="ARBA00008714"/>
    </source>
</evidence>